<evidence type="ECO:0000313" key="3">
    <source>
        <dbReference type="EMBL" id="TPD69810.1"/>
    </source>
</evidence>
<dbReference type="SUPFAM" id="SSF53756">
    <property type="entry name" value="UDP-Glycosyltransferase/glycogen phosphorylase"/>
    <property type="match status" value="1"/>
</dbReference>
<gene>
    <name evidence="3" type="ORF">FJA49_07840</name>
</gene>
<protein>
    <submittedName>
        <fullName evidence="3">Glycosyltransferase family 4 protein</fullName>
    </submittedName>
</protein>
<dbReference type="InterPro" id="IPR001296">
    <property type="entry name" value="Glyco_trans_1"/>
</dbReference>
<dbReference type="GO" id="GO:0016757">
    <property type="term" value="F:glycosyltransferase activity"/>
    <property type="evidence" value="ECO:0007669"/>
    <property type="project" value="InterPro"/>
</dbReference>
<dbReference type="InterPro" id="IPR028098">
    <property type="entry name" value="Glyco_trans_4-like_N"/>
</dbReference>
<sequence length="372" mass="41293">MKSNSLNIAIVAPSQNAYSETFIQAHKNWLDGNVKYYYGSVSNVKLEGEGELLSGTKKLLGKAMDAVSSKKLHSQKKALLDSWKKHKIDLLFFEYGTTAAQFIDVIKESGLPLIIHFHGYDASAHATLKEFEKQYAAMFAYATYVIVVSEVMHKKLLELGCPKEKIVKNIYGPNEIFFDLEPAFSKPQFLSIGRFTGKKAPYYTLLAFNETLKEFPEATLVLCGDGNLLETCENICRFYQIENSVKFTGAVTPEEVKNYLKESLAFVQHSITAKNGDMEGTPLAVLESSAAGLPVIASRHAGIPEVIIDGETGLLFDEHDVKAMAEHMKSVLKDKQLAKELGAKGRLNIQANFSMKRHIDVLNDLILKASNS</sequence>
<dbReference type="Pfam" id="PF00534">
    <property type="entry name" value="Glycos_transf_1"/>
    <property type="match status" value="1"/>
</dbReference>
<keyword evidence="3" id="KW-0808">Transferase</keyword>
<comment type="caution">
    <text evidence="3">The sequence shown here is derived from an EMBL/GenBank/DDBJ whole genome shotgun (WGS) entry which is preliminary data.</text>
</comment>
<dbReference type="RefSeq" id="WP_140000437.1">
    <property type="nucleotide sequence ID" value="NZ_VFJE01000053.1"/>
</dbReference>
<feature type="domain" description="Glycosyl transferase family 1" evidence="1">
    <location>
        <begin position="176"/>
        <end position="346"/>
    </location>
</feature>
<proteinExistence type="predicted"/>
<organism evidence="3 4">
    <name type="scientific">Flavobacterium microcysteis</name>
    <dbReference type="NCBI Taxonomy" id="2596891"/>
    <lineage>
        <taxon>Bacteria</taxon>
        <taxon>Pseudomonadati</taxon>
        <taxon>Bacteroidota</taxon>
        <taxon>Flavobacteriia</taxon>
        <taxon>Flavobacteriales</taxon>
        <taxon>Flavobacteriaceae</taxon>
        <taxon>Flavobacterium</taxon>
    </lineage>
</organism>
<dbReference type="EMBL" id="VFJE01000053">
    <property type="protein sequence ID" value="TPD69810.1"/>
    <property type="molecule type" value="Genomic_DNA"/>
</dbReference>
<evidence type="ECO:0000259" key="1">
    <source>
        <dbReference type="Pfam" id="PF00534"/>
    </source>
</evidence>
<feature type="domain" description="Glycosyltransferase subfamily 4-like N-terminal" evidence="2">
    <location>
        <begin position="77"/>
        <end position="166"/>
    </location>
</feature>
<dbReference type="Gene3D" id="3.40.50.2000">
    <property type="entry name" value="Glycogen Phosphorylase B"/>
    <property type="match status" value="2"/>
</dbReference>
<evidence type="ECO:0000313" key="4">
    <source>
        <dbReference type="Proteomes" id="UP000319175"/>
    </source>
</evidence>
<name>A0A501QA84_9FLAO</name>
<reference evidence="3 4" key="1">
    <citation type="submission" date="2019-06" db="EMBL/GenBank/DDBJ databases">
        <title>Flavobacterium sp. MaA-Y11 from geoumgang.</title>
        <authorList>
            <person name="Jeong S."/>
        </authorList>
    </citation>
    <scope>NUCLEOTIDE SEQUENCE [LARGE SCALE GENOMIC DNA]</scope>
    <source>
        <strain evidence="3 4">MaA-Y11</strain>
    </source>
</reference>
<dbReference type="PANTHER" id="PTHR12526">
    <property type="entry name" value="GLYCOSYLTRANSFERASE"/>
    <property type="match status" value="1"/>
</dbReference>
<dbReference type="OrthoDB" id="7560678at2"/>
<evidence type="ECO:0000259" key="2">
    <source>
        <dbReference type="Pfam" id="PF13439"/>
    </source>
</evidence>
<dbReference type="CDD" id="cd03801">
    <property type="entry name" value="GT4_PimA-like"/>
    <property type="match status" value="1"/>
</dbReference>
<dbReference type="Proteomes" id="UP000319175">
    <property type="component" value="Unassembled WGS sequence"/>
</dbReference>
<accession>A0A501QA84</accession>
<keyword evidence="4" id="KW-1185">Reference proteome</keyword>
<dbReference type="Pfam" id="PF13439">
    <property type="entry name" value="Glyco_transf_4"/>
    <property type="match status" value="1"/>
</dbReference>
<dbReference type="AlphaFoldDB" id="A0A501QA84"/>